<evidence type="ECO:0000256" key="5">
    <source>
        <dbReference type="HAMAP-Rule" id="MF_00724"/>
    </source>
</evidence>
<evidence type="ECO:0000256" key="3">
    <source>
        <dbReference type="ARBA" id="ARBA00018024"/>
    </source>
</evidence>
<keyword evidence="4 5" id="KW-0975">Bacterial flagellum</keyword>
<comment type="similarity">
    <text evidence="2 5">Belongs to the FliE family.</text>
</comment>
<organism evidence="6 7">
    <name type="scientific">Arsenophonus nasoniae</name>
    <name type="common">son-killer infecting Nasonia vitripennis</name>
    <dbReference type="NCBI Taxonomy" id="638"/>
    <lineage>
        <taxon>Bacteria</taxon>
        <taxon>Pseudomonadati</taxon>
        <taxon>Pseudomonadota</taxon>
        <taxon>Gammaproteobacteria</taxon>
        <taxon>Enterobacterales</taxon>
        <taxon>Morganellaceae</taxon>
        <taxon>Arsenophonus</taxon>
    </lineage>
</organism>
<dbReference type="GO" id="GO:0009425">
    <property type="term" value="C:bacterial-type flagellum basal body"/>
    <property type="evidence" value="ECO:0007669"/>
    <property type="project" value="UniProtKB-SubCell"/>
</dbReference>
<dbReference type="Pfam" id="PF02049">
    <property type="entry name" value="FliE"/>
    <property type="match status" value="1"/>
</dbReference>
<evidence type="ECO:0000313" key="6">
    <source>
        <dbReference type="EMBL" id="WGL96229.1"/>
    </source>
</evidence>
<evidence type="ECO:0000313" key="7">
    <source>
        <dbReference type="Proteomes" id="UP001177597"/>
    </source>
</evidence>
<protein>
    <recommendedName>
        <fullName evidence="3 5">Flagellar hook-basal body complex protein FliE</fullName>
    </recommendedName>
</protein>
<dbReference type="Proteomes" id="UP001177597">
    <property type="component" value="Chromosome"/>
</dbReference>
<evidence type="ECO:0000256" key="4">
    <source>
        <dbReference type="ARBA" id="ARBA00023143"/>
    </source>
</evidence>
<name>A0AA95GI19_9GAMM</name>
<gene>
    <name evidence="5 6" type="primary">fliE</name>
    <name evidence="6" type="ORF">QE207_06545</name>
</gene>
<dbReference type="GO" id="GO:0071973">
    <property type="term" value="P:bacterial-type flagellum-dependent cell motility"/>
    <property type="evidence" value="ECO:0007669"/>
    <property type="project" value="InterPro"/>
</dbReference>
<dbReference type="HAMAP" id="MF_00724">
    <property type="entry name" value="FliE"/>
    <property type="match status" value="1"/>
</dbReference>
<proteinExistence type="inferred from homology"/>
<dbReference type="PANTHER" id="PTHR34653:SF1">
    <property type="entry name" value="FLAGELLAR HOOK-BASAL BODY COMPLEX PROTEIN FLIE"/>
    <property type="match status" value="1"/>
</dbReference>
<dbReference type="AlphaFoldDB" id="A0AA95GI19"/>
<keyword evidence="6" id="KW-0966">Cell projection</keyword>
<dbReference type="EMBL" id="CP123498">
    <property type="protein sequence ID" value="WGL96229.1"/>
    <property type="molecule type" value="Genomic_DNA"/>
</dbReference>
<evidence type="ECO:0000256" key="1">
    <source>
        <dbReference type="ARBA" id="ARBA00004117"/>
    </source>
</evidence>
<dbReference type="PRINTS" id="PR01006">
    <property type="entry name" value="FLGHOOKFLIE"/>
</dbReference>
<evidence type="ECO:0000256" key="2">
    <source>
        <dbReference type="ARBA" id="ARBA00009272"/>
    </source>
</evidence>
<dbReference type="GO" id="GO:0003774">
    <property type="term" value="F:cytoskeletal motor activity"/>
    <property type="evidence" value="ECO:0007669"/>
    <property type="project" value="InterPro"/>
</dbReference>
<comment type="subcellular location">
    <subcellularLocation>
        <location evidence="1 5">Bacterial flagellum basal body</location>
    </subcellularLocation>
</comment>
<dbReference type="RefSeq" id="WP_280629777.1">
    <property type="nucleotide sequence ID" value="NZ_CP123498.1"/>
</dbReference>
<dbReference type="PANTHER" id="PTHR34653">
    <property type="match status" value="1"/>
</dbReference>
<accession>A0AA95GI19</accession>
<sequence>MSIPAIQSVIAQMTTDMVSKNSIPLTATAQSGFASHLINAVGKINQTRVTASQKAQALTLEKPGVELNDVMVDLQKGSLSLQFGIQVRNKLVGAYQEIMNMPV</sequence>
<reference evidence="6" key="1">
    <citation type="submission" date="2023-04" db="EMBL/GenBank/DDBJ databases">
        <title>Genome dynamics across the evolutionary transition to endosymbiosis.</title>
        <authorList>
            <person name="Siozios S."/>
            <person name="Nadal-Jimenez P."/>
            <person name="Azagi T."/>
            <person name="Sprong H."/>
            <person name="Frost C.L."/>
            <person name="Parratt S.R."/>
            <person name="Taylor G."/>
            <person name="Brettell L."/>
            <person name="Lew K.C."/>
            <person name="Croft L."/>
            <person name="King K.C."/>
            <person name="Brockhurst M.A."/>
            <person name="Hypsa V."/>
            <person name="Novakova E."/>
            <person name="Darby A.C."/>
            <person name="Hurst G.D.D."/>
        </authorList>
    </citation>
    <scope>NUCLEOTIDE SEQUENCE</scope>
    <source>
        <strain evidence="6">AIh</strain>
    </source>
</reference>
<dbReference type="GO" id="GO:0005198">
    <property type="term" value="F:structural molecule activity"/>
    <property type="evidence" value="ECO:0007669"/>
    <property type="project" value="UniProtKB-UniRule"/>
</dbReference>
<dbReference type="InterPro" id="IPR001624">
    <property type="entry name" value="FliE"/>
</dbReference>
<dbReference type="NCBIfam" id="TIGR00205">
    <property type="entry name" value="fliE"/>
    <property type="match status" value="1"/>
</dbReference>
<keyword evidence="6" id="KW-0282">Flagellum</keyword>
<keyword evidence="6" id="KW-0969">Cilium</keyword>